<feature type="signal peptide" evidence="1">
    <location>
        <begin position="1"/>
        <end position="25"/>
    </location>
</feature>
<keyword evidence="1" id="KW-0732">Signal</keyword>
<reference evidence="2 3" key="1">
    <citation type="journal article" date="2019" name="Int. J. Syst. Evol. Microbiol.">
        <title>The Global Catalogue of Microorganisms (GCM) 10K type strain sequencing project: providing services to taxonomists for standard genome sequencing and annotation.</title>
        <authorList>
            <consortium name="The Broad Institute Genomics Platform"/>
            <consortium name="The Broad Institute Genome Sequencing Center for Infectious Disease"/>
            <person name="Wu L."/>
            <person name="Ma J."/>
        </authorList>
    </citation>
    <scope>NUCLEOTIDE SEQUENCE [LARGE SCALE GENOMIC DNA]</scope>
    <source>
        <strain evidence="2 3">JCM 9088</strain>
    </source>
</reference>
<gene>
    <name evidence="2" type="ORF">GCM10010446_41060</name>
</gene>
<proteinExistence type="predicted"/>
<comment type="caution">
    <text evidence="2">The sequence shown here is derived from an EMBL/GenBank/DDBJ whole genome shotgun (WGS) entry which is preliminary data.</text>
</comment>
<name>A0ABN3XH03_9ACTN</name>
<evidence type="ECO:0000313" key="3">
    <source>
        <dbReference type="Proteomes" id="UP001500403"/>
    </source>
</evidence>
<organism evidence="2 3">
    <name type="scientific">Streptomyces enissocaesilis</name>
    <dbReference type="NCBI Taxonomy" id="332589"/>
    <lineage>
        <taxon>Bacteria</taxon>
        <taxon>Bacillati</taxon>
        <taxon>Actinomycetota</taxon>
        <taxon>Actinomycetes</taxon>
        <taxon>Kitasatosporales</taxon>
        <taxon>Streptomycetaceae</taxon>
        <taxon>Streptomyces</taxon>
        <taxon>Streptomyces rochei group</taxon>
    </lineage>
</organism>
<feature type="chain" id="PRO_5045238609" evidence="1">
    <location>
        <begin position="26"/>
        <end position="144"/>
    </location>
</feature>
<keyword evidence="3" id="KW-1185">Reference proteome</keyword>
<accession>A0ABN3XH03</accession>
<evidence type="ECO:0000313" key="2">
    <source>
        <dbReference type="EMBL" id="GAA2951613.1"/>
    </source>
</evidence>
<dbReference type="EMBL" id="BAAAUD010000040">
    <property type="protein sequence ID" value="GAA2951613.1"/>
    <property type="molecule type" value="Genomic_DNA"/>
</dbReference>
<sequence length="144" mass="15058">MRRLLLALFGAASLTIGAGSVPAAASSPQAAEVSSPARTAVNEQQCTAMDSESRLCLALVSSTFIGQATVHYPPANCAGYRVALWSSSKVVASTSLRPCGETPSKQVTADASRFTGLTAYASFTMYNSDGDIIYDAYTNTITYP</sequence>
<protein>
    <submittedName>
        <fullName evidence="2">Uncharacterized protein</fullName>
    </submittedName>
</protein>
<evidence type="ECO:0000256" key="1">
    <source>
        <dbReference type="SAM" id="SignalP"/>
    </source>
</evidence>
<dbReference type="Proteomes" id="UP001500403">
    <property type="component" value="Unassembled WGS sequence"/>
</dbReference>